<evidence type="ECO:0000256" key="7">
    <source>
        <dbReference type="ARBA" id="ARBA00023136"/>
    </source>
</evidence>
<feature type="transmembrane region" description="Helical" evidence="13">
    <location>
        <begin position="728"/>
        <end position="749"/>
    </location>
</feature>
<feature type="region of interest" description="Disordered" evidence="12">
    <location>
        <begin position="543"/>
        <end position="566"/>
    </location>
</feature>
<dbReference type="PRINTS" id="PR01176">
    <property type="entry name" value="GABABRECEPTR"/>
</dbReference>
<keyword evidence="6" id="KW-0297">G-protein coupled receptor</keyword>
<dbReference type="Pfam" id="PF01094">
    <property type="entry name" value="ANF_receptor"/>
    <property type="match status" value="1"/>
</dbReference>
<evidence type="ECO:0000256" key="13">
    <source>
        <dbReference type="SAM" id="Phobius"/>
    </source>
</evidence>
<keyword evidence="5 13" id="KW-1133">Transmembrane helix</keyword>
<dbReference type="PROSITE" id="PS50041">
    <property type="entry name" value="C_TYPE_LECTIN_2"/>
    <property type="match status" value="1"/>
</dbReference>
<evidence type="ECO:0000256" key="3">
    <source>
        <dbReference type="ARBA" id="ARBA00022692"/>
    </source>
</evidence>
<feature type="transmembrane region" description="Helical" evidence="13">
    <location>
        <begin position="891"/>
        <end position="913"/>
    </location>
</feature>
<evidence type="ECO:0000256" key="12">
    <source>
        <dbReference type="SAM" id="MobiDB-lite"/>
    </source>
</evidence>
<comment type="subcellular location">
    <subcellularLocation>
        <location evidence="1">Cell membrane</location>
        <topology evidence="1">Multi-pass membrane protein</topology>
    </subcellularLocation>
</comment>
<evidence type="ECO:0000256" key="9">
    <source>
        <dbReference type="ARBA" id="ARBA00023180"/>
    </source>
</evidence>
<evidence type="ECO:0000313" key="17">
    <source>
        <dbReference type="EMBL" id="KAJ8044803.1"/>
    </source>
</evidence>
<feature type="transmembrane region" description="Helical" evidence="13">
    <location>
        <begin position="770"/>
        <end position="791"/>
    </location>
</feature>
<feature type="transmembrane region" description="Helical" evidence="13">
    <location>
        <begin position="863"/>
        <end position="885"/>
    </location>
</feature>
<dbReference type="PANTHER" id="PTHR10519:SF20">
    <property type="entry name" value="G-PROTEIN COUPLED RECEPTOR 156-RELATED"/>
    <property type="match status" value="1"/>
</dbReference>
<feature type="transmembrane region" description="Helical" evidence="13">
    <location>
        <begin position="652"/>
        <end position="675"/>
    </location>
</feature>
<dbReference type="InterPro" id="IPR001304">
    <property type="entry name" value="C-type_lectin-like"/>
</dbReference>
<feature type="domain" description="C-type lectin" evidence="15">
    <location>
        <begin position="465"/>
        <end position="587"/>
    </location>
</feature>
<evidence type="ECO:0000256" key="1">
    <source>
        <dbReference type="ARBA" id="ARBA00004651"/>
    </source>
</evidence>
<keyword evidence="2" id="KW-1003">Cell membrane</keyword>
<evidence type="ECO:0000256" key="6">
    <source>
        <dbReference type="ARBA" id="ARBA00023040"/>
    </source>
</evidence>
<sequence length="1010" mass="112932">MRFWMTFLWILMVHLGNKAFAYDANGTLSPFTESSPPPQTQPSPIPTSTKWFTDGYQWTTERPSPSSSDDILLFLGGLFSLSGGWDGSGVFVGADLALKHVNENPNMLPGYKLMMTLSDSQCNAGVGIQKLFQQIFHNPPKVMIIGPACSTAAQAVASTAHFWNLISMSPTASSPALSSRSKYPKFFRIIPSDTLLNPPRVSLMKLYNWTRIATIHQNHELFSLSIDDLLTRLKENNITVISSESFDEDPSNQVENLKKQDAKIIVANMYAPSLRKVMCEAYKQGLYGEGYVWLVVGWYNADWHLQDNGILDCSLEEMKEVVESSMYISTQARLLGDEDVMTIAGVTIRQYLTLLNEHFNELQEQFGYTLIGQAHYGYDSIWSVAMALNYSIEILKTKTFSDGRPRSLENFTHADDEMAEVFFSSLENVSFEGVSGPVSFSGSDRIGVINIEQFQGQCGNGWTNFGRNCYLFVASQMTWDEAANHCRDKGGYLVSILSEEENEALTEIRNEQILGGVTQWWLSLKRSSNGELSWSAGPKRNLHWTPWDQPTEEEEDSAGATDEDGSKTESCFVIDFTLDTWLPVPCETSQYSLICKQKAVFQEVVIAEDDIAKNKIEWIYDIIWPGGGDEVPLDHTPVIIFEEVEIYEGIPFIVYIICCSAAALGILLAVICLIFNIKFRNQRFIKLSSPNLNSLIIIGCILIYASACMAGWDSPIVDHYIFLRLCQVRVWCFSIGFVLSFGSMFSKTWRVHKVAALKNPKRVIITDRHLFVMVGVLLLVDVVLLSAWFVVSPMRVERSDLYEMEDVENQVIRQPYILFCTSDLSIYWQGALYSYKALLLIFGVFLAWETRKVTIPALNDSKLIGVCVYNVVLLSAIGVGVNFAITTDPSVSFIFTSAIQIFCTSVTLVIIFIPKMVSVKKYPEGKAVTTMKNNTASNITLSSESDAGLKDEITQLKTQLHKLQVQSQGNHHHSGCGFWCRSIMCACGDDTLTVENGGVVESTETLGTTA</sequence>
<dbReference type="EMBL" id="JAIZAY010000003">
    <property type="protein sequence ID" value="KAJ8044803.1"/>
    <property type="molecule type" value="Genomic_DNA"/>
</dbReference>
<dbReference type="FunFam" id="3.40.50.2300:FF:000063">
    <property type="entry name" value="Gamma-aminobutyric acid type B receptor subunit"/>
    <property type="match status" value="1"/>
</dbReference>
<dbReference type="CDD" id="cd15047">
    <property type="entry name" value="7tmC_GABA-B-like"/>
    <property type="match status" value="1"/>
</dbReference>
<protein>
    <recommendedName>
        <fullName evidence="11">Gamma-aminobutyric acid type B receptor subunit 2</fullName>
    </recommendedName>
</protein>
<comment type="caution">
    <text evidence="17">The sequence shown here is derived from an EMBL/GenBank/DDBJ whole genome shotgun (WGS) entry which is preliminary data.</text>
</comment>
<feature type="compositionally biased region" description="Acidic residues" evidence="12">
    <location>
        <begin position="550"/>
        <end position="563"/>
    </location>
</feature>
<dbReference type="InterPro" id="IPR001828">
    <property type="entry name" value="ANF_lig-bd_rcpt"/>
</dbReference>
<dbReference type="InterPro" id="IPR028082">
    <property type="entry name" value="Peripla_BP_I"/>
</dbReference>
<dbReference type="PRINTS" id="PR00248">
    <property type="entry name" value="GPCRMGR"/>
</dbReference>
<dbReference type="PANTHER" id="PTHR10519">
    <property type="entry name" value="GABA-B RECEPTOR"/>
    <property type="match status" value="1"/>
</dbReference>
<name>A0A9Q1HH71_HOLLE</name>
<keyword evidence="9" id="KW-0325">Glycoprotein</keyword>
<dbReference type="Pfam" id="PF00059">
    <property type="entry name" value="Lectin_C"/>
    <property type="match status" value="1"/>
</dbReference>
<keyword evidence="3 13" id="KW-0812">Transmembrane</keyword>
<evidence type="ECO:0000256" key="11">
    <source>
        <dbReference type="ARBA" id="ARBA00073785"/>
    </source>
</evidence>
<evidence type="ECO:0000256" key="4">
    <source>
        <dbReference type="ARBA" id="ARBA00022729"/>
    </source>
</evidence>
<dbReference type="SUPFAM" id="SSF53822">
    <property type="entry name" value="Periplasmic binding protein-like I"/>
    <property type="match status" value="1"/>
</dbReference>
<dbReference type="InterPro" id="IPR017978">
    <property type="entry name" value="GPCR_3_C"/>
</dbReference>
<evidence type="ECO:0000313" key="18">
    <source>
        <dbReference type="Proteomes" id="UP001152320"/>
    </source>
</evidence>
<proteinExistence type="predicted"/>
<keyword evidence="4 14" id="KW-0732">Signal</keyword>
<dbReference type="InterPro" id="IPR016187">
    <property type="entry name" value="CTDL_fold"/>
</dbReference>
<dbReference type="CDD" id="cd06366">
    <property type="entry name" value="PBP1_GABAb_receptor"/>
    <property type="match status" value="1"/>
</dbReference>
<keyword evidence="18" id="KW-1185">Reference proteome</keyword>
<dbReference type="InterPro" id="IPR016186">
    <property type="entry name" value="C-type_lectin-like/link_sf"/>
</dbReference>
<dbReference type="GO" id="GO:0007214">
    <property type="term" value="P:gamma-aminobutyric acid signaling pathway"/>
    <property type="evidence" value="ECO:0007669"/>
    <property type="project" value="TreeGrafter"/>
</dbReference>
<keyword evidence="10" id="KW-0807">Transducer</keyword>
<dbReference type="AlphaFoldDB" id="A0A9Q1HH71"/>
<dbReference type="Gene3D" id="3.40.50.2300">
    <property type="match status" value="2"/>
</dbReference>
<dbReference type="GO" id="GO:0038039">
    <property type="term" value="C:G protein-coupled receptor heterodimeric complex"/>
    <property type="evidence" value="ECO:0007669"/>
    <property type="project" value="TreeGrafter"/>
</dbReference>
<dbReference type="OrthoDB" id="2150267at2759"/>
<dbReference type="Gene3D" id="3.10.100.10">
    <property type="entry name" value="Mannose-Binding Protein A, subunit A"/>
    <property type="match status" value="1"/>
</dbReference>
<feature type="signal peptide" evidence="14">
    <location>
        <begin position="1"/>
        <end position="21"/>
    </location>
</feature>
<evidence type="ECO:0000256" key="8">
    <source>
        <dbReference type="ARBA" id="ARBA00023170"/>
    </source>
</evidence>
<keyword evidence="7 13" id="KW-0472">Membrane</keyword>
<dbReference type="Proteomes" id="UP001152320">
    <property type="component" value="Chromosome 3"/>
</dbReference>
<dbReference type="Pfam" id="PF00003">
    <property type="entry name" value="7tm_3"/>
    <property type="match status" value="1"/>
</dbReference>
<dbReference type="InterPro" id="IPR000337">
    <property type="entry name" value="GPCR_3"/>
</dbReference>
<accession>A0A9Q1HH71</accession>
<gene>
    <name evidence="17" type="ORF">HOLleu_07660</name>
</gene>
<evidence type="ECO:0000256" key="14">
    <source>
        <dbReference type="SAM" id="SignalP"/>
    </source>
</evidence>
<evidence type="ECO:0000256" key="10">
    <source>
        <dbReference type="ARBA" id="ARBA00023224"/>
    </source>
</evidence>
<feature type="transmembrane region" description="Helical" evidence="13">
    <location>
        <begin position="695"/>
        <end position="712"/>
    </location>
</feature>
<dbReference type="GO" id="GO:0004965">
    <property type="term" value="F:G protein-coupled GABA receptor activity"/>
    <property type="evidence" value="ECO:0007669"/>
    <property type="project" value="InterPro"/>
</dbReference>
<feature type="chain" id="PRO_5040323027" description="Gamma-aminobutyric acid type B receptor subunit 2" evidence="14">
    <location>
        <begin position="22"/>
        <end position="1010"/>
    </location>
</feature>
<evidence type="ECO:0000259" key="15">
    <source>
        <dbReference type="PROSITE" id="PS50041"/>
    </source>
</evidence>
<dbReference type="SMART" id="SM00034">
    <property type="entry name" value="CLECT"/>
    <property type="match status" value="1"/>
</dbReference>
<dbReference type="PROSITE" id="PS50259">
    <property type="entry name" value="G_PROTEIN_RECEP_F3_4"/>
    <property type="match status" value="1"/>
</dbReference>
<feature type="domain" description="G-protein coupled receptors family 3 profile" evidence="16">
    <location>
        <begin position="726"/>
        <end position="935"/>
    </location>
</feature>
<evidence type="ECO:0000256" key="2">
    <source>
        <dbReference type="ARBA" id="ARBA00022475"/>
    </source>
</evidence>
<dbReference type="PRINTS" id="PR01177">
    <property type="entry name" value="GABAB1RECPTR"/>
</dbReference>
<keyword evidence="8 17" id="KW-0675">Receptor</keyword>
<dbReference type="CDD" id="cd00037">
    <property type="entry name" value="CLECT"/>
    <property type="match status" value="1"/>
</dbReference>
<evidence type="ECO:0000256" key="5">
    <source>
        <dbReference type="ARBA" id="ARBA00022989"/>
    </source>
</evidence>
<evidence type="ECO:0000259" key="16">
    <source>
        <dbReference type="PROSITE" id="PS50259"/>
    </source>
</evidence>
<feature type="transmembrane region" description="Helical" evidence="13">
    <location>
        <begin position="832"/>
        <end position="851"/>
    </location>
</feature>
<reference evidence="17" key="1">
    <citation type="submission" date="2021-10" db="EMBL/GenBank/DDBJ databases">
        <title>Tropical sea cucumber genome reveals ecological adaptation and Cuvierian tubules defense mechanism.</title>
        <authorList>
            <person name="Chen T."/>
        </authorList>
    </citation>
    <scope>NUCLEOTIDE SEQUENCE</scope>
    <source>
        <strain evidence="17">Nanhai2018</strain>
        <tissue evidence="17">Muscle</tissue>
    </source>
</reference>
<dbReference type="InterPro" id="IPR002455">
    <property type="entry name" value="GPCR3_GABA-B"/>
</dbReference>
<organism evidence="17 18">
    <name type="scientific">Holothuria leucospilota</name>
    <name type="common">Black long sea cucumber</name>
    <name type="synonym">Mertensiothuria leucospilota</name>
    <dbReference type="NCBI Taxonomy" id="206669"/>
    <lineage>
        <taxon>Eukaryota</taxon>
        <taxon>Metazoa</taxon>
        <taxon>Echinodermata</taxon>
        <taxon>Eleutherozoa</taxon>
        <taxon>Echinozoa</taxon>
        <taxon>Holothuroidea</taxon>
        <taxon>Aspidochirotacea</taxon>
        <taxon>Aspidochirotida</taxon>
        <taxon>Holothuriidae</taxon>
        <taxon>Holothuria</taxon>
    </lineage>
</organism>
<dbReference type="SUPFAM" id="SSF56436">
    <property type="entry name" value="C-type lectin-like"/>
    <property type="match status" value="1"/>
</dbReference>